<reference evidence="1" key="1">
    <citation type="journal article" date="2015" name="Nature">
        <title>Complex archaea that bridge the gap between prokaryotes and eukaryotes.</title>
        <authorList>
            <person name="Spang A."/>
            <person name="Saw J.H."/>
            <person name="Jorgensen S.L."/>
            <person name="Zaremba-Niedzwiedzka K."/>
            <person name="Martijn J."/>
            <person name="Lind A.E."/>
            <person name="van Eijk R."/>
            <person name="Schleper C."/>
            <person name="Guy L."/>
            <person name="Ettema T.J."/>
        </authorList>
    </citation>
    <scope>NUCLEOTIDE SEQUENCE</scope>
</reference>
<proteinExistence type="predicted"/>
<protein>
    <submittedName>
        <fullName evidence="1">Uncharacterized protein</fullName>
    </submittedName>
</protein>
<accession>A0A0F9SU93</accession>
<organism evidence="1">
    <name type="scientific">marine sediment metagenome</name>
    <dbReference type="NCBI Taxonomy" id="412755"/>
    <lineage>
        <taxon>unclassified sequences</taxon>
        <taxon>metagenomes</taxon>
        <taxon>ecological metagenomes</taxon>
    </lineage>
</organism>
<sequence length="34" mass="3894">MKYKIRLTGKAFNVFLKLKLIAKANPNLTIGEMK</sequence>
<name>A0A0F9SU93_9ZZZZ</name>
<dbReference type="AlphaFoldDB" id="A0A0F9SU93"/>
<comment type="caution">
    <text evidence="1">The sequence shown here is derived from an EMBL/GenBank/DDBJ whole genome shotgun (WGS) entry which is preliminary data.</text>
</comment>
<dbReference type="EMBL" id="LAZR01000403">
    <property type="protein sequence ID" value="KKN70414.1"/>
    <property type="molecule type" value="Genomic_DNA"/>
</dbReference>
<gene>
    <name evidence="1" type="ORF">LCGC14_0431090</name>
</gene>
<evidence type="ECO:0000313" key="1">
    <source>
        <dbReference type="EMBL" id="KKN70414.1"/>
    </source>
</evidence>